<comment type="similarity">
    <text evidence="2 7">Belongs to the ExbD/TolR family.</text>
</comment>
<evidence type="ECO:0000313" key="9">
    <source>
        <dbReference type="Proteomes" id="UP001597389"/>
    </source>
</evidence>
<keyword evidence="4 7" id="KW-0812">Transmembrane</keyword>
<keyword evidence="5" id="KW-1133">Transmembrane helix</keyword>
<evidence type="ECO:0000313" key="8">
    <source>
        <dbReference type="EMBL" id="MFD2157582.1"/>
    </source>
</evidence>
<organism evidence="8 9">
    <name type="scientific">Rubritalea tangerina</name>
    <dbReference type="NCBI Taxonomy" id="430798"/>
    <lineage>
        <taxon>Bacteria</taxon>
        <taxon>Pseudomonadati</taxon>
        <taxon>Verrucomicrobiota</taxon>
        <taxon>Verrucomicrobiia</taxon>
        <taxon>Verrucomicrobiales</taxon>
        <taxon>Rubritaleaceae</taxon>
        <taxon>Rubritalea</taxon>
    </lineage>
</organism>
<evidence type="ECO:0000256" key="4">
    <source>
        <dbReference type="ARBA" id="ARBA00022692"/>
    </source>
</evidence>
<keyword evidence="6" id="KW-0472">Membrane</keyword>
<keyword evidence="3" id="KW-1003">Cell membrane</keyword>
<dbReference type="RefSeq" id="WP_377089986.1">
    <property type="nucleotide sequence ID" value="NZ_JBHSJL010000014.1"/>
</dbReference>
<protein>
    <submittedName>
        <fullName evidence="8">ExbD/TolR family protein</fullName>
    </submittedName>
</protein>
<sequence>MKLEMSLPEKPGFLHALPLIDLLALVMLFPLLTSSLAPQAGAEVELPETDFRLQRVSNPIVVSIVGGIEPQFWVGKERVEREDLLAEVRERAGEWGEGGTPAVLLKIDKSAQNLGMDVSYALLREGYRCLWGAKLTQ</sequence>
<keyword evidence="7" id="KW-0653">Protein transport</keyword>
<gene>
    <name evidence="8" type="ORF">ACFSW8_01575</name>
</gene>
<evidence type="ECO:0000256" key="6">
    <source>
        <dbReference type="ARBA" id="ARBA00023136"/>
    </source>
</evidence>
<dbReference type="Proteomes" id="UP001597389">
    <property type="component" value="Unassembled WGS sequence"/>
</dbReference>
<keyword evidence="9" id="KW-1185">Reference proteome</keyword>
<dbReference type="InterPro" id="IPR003400">
    <property type="entry name" value="ExbD"/>
</dbReference>
<evidence type="ECO:0000256" key="1">
    <source>
        <dbReference type="ARBA" id="ARBA00004162"/>
    </source>
</evidence>
<dbReference type="Pfam" id="PF02472">
    <property type="entry name" value="ExbD"/>
    <property type="match status" value="1"/>
</dbReference>
<proteinExistence type="inferred from homology"/>
<dbReference type="EMBL" id="JBHUJB010000009">
    <property type="protein sequence ID" value="MFD2157582.1"/>
    <property type="molecule type" value="Genomic_DNA"/>
</dbReference>
<reference evidence="9" key="1">
    <citation type="journal article" date="2019" name="Int. J. Syst. Evol. Microbiol.">
        <title>The Global Catalogue of Microorganisms (GCM) 10K type strain sequencing project: providing services to taxonomists for standard genome sequencing and annotation.</title>
        <authorList>
            <consortium name="The Broad Institute Genomics Platform"/>
            <consortium name="The Broad Institute Genome Sequencing Center for Infectious Disease"/>
            <person name="Wu L."/>
            <person name="Ma J."/>
        </authorList>
    </citation>
    <scope>NUCLEOTIDE SEQUENCE [LARGE SCALE GENOMIC DNA]</scope>
    <source>
        <strain evidence="9">CCUG 57942</strain>
    </source>
</reference>
<comment type="subcellular location">
    <subcellularLocation>
        <location evidence="1">Cell membrane</location>
        <topology evidence="1">Single-pass membrane protein</topology>
    </subcellularLocation>
    <subcellularLocation>
        <location evidence="7">Cell membrane</location>
        <topology evidence="7">Single-pass type II membrane protein</topology>
    </subcellularLocation>
</comment>
<comment type="caution">
    <text evidence="8">The sequence shown here is derived from an EMBL/GenBank/DDBJ whole genome shotgun (WGS) entry which is preliminary data.</text>
</comment>
<evidence type="ECO:0000256" key="7">
    <source>
        <dbReference type="RuleBase" id="RU003879"/>
    </source>
</evidence>
<evidence type="ECO:0000256" key="3">
    <source>
        <dbReference type="ARBA" id="ARBA00022475"/>
    </source>
</evidence>
<accession>A0ABW4Z7H3</accession>
<keyword evidence="7" id="KW-0813">Transport</keyword>
<name>A0ABW4Z7H3_9BACT</name>
<evidence type="ECO:0000256" key="2">
    <source>
        <dbReference type="ARBA" id="ARBA00005811"/>
    </source>
</evidence>
<evidence type="ECO:0000256" key="5">
    <source>
        <dbReference type="ARBA" id="ARBA00022989"/>
    </source>
</evidence>